<sequence length="216" mass="23976">MNLPLVVLVVTLAATPGLAQQVAVTNLPGIRDAEVRAVSPANGFPRIEVRDAEHRMRKVVRFPAWRNHADYASRPALTKFRVLAGPEADSEIILGVSGSGRADYCNVSVALIGVRAGKIKLLTPAPFRGDYPEGRYYWGELGDGLGPGLAHWQHARSERFDDRIRLTIYRYDSDRNALVKTKVMTTRHVIPYDEPNPLREFGLQYKDAVGDLLPSC</sequence>
<dbReference type="AlphaFoldDB" id="A0A1H5SA16"/>
<dbReference type="Proteomes" id="UP000236728">
    <property type="component" value="Unassembled WGS sequence"/>
</dbReference>
<proteinExistence type="predicted"/>
<protein>
    <submittedName>
        <fullName evidence="2">Uncharacterized protein</fullName>
    </submittedName>
</protein>
<feature type="signal peptide" evidence="1">
    <location>
        <begin position="1"/>
        <end position="19"/>
    </location>
</feature>
<name>A0A1H5SA16_9BACT</name>
<gene>
    <name evidence="2" type="ORF">SAMN05421819_0122</name>
</gene>
<evidence type="ECO:0000313" key="3">
    <source>
        <dbReference type="Proteomes" id="UP000236728"/>
    </source>
</evidence>
<dbReference type="EMBL" id="FNVA01000001">
    <property type="protein sequence ID" value="SEF47254.1"/>
    <property type="molecule type" value="Genomic_DNA"/>
</dbReference>
<feature type="chain" id="PRO_5009283834" evidence="1">
    <location>
        <begin position="20"/>
        <end position="216"/>
    </location>
</feature>
<accession>A0A1H5SA16</accession>
<keyword evidence="1" id="KW-0732">Signal</keyword>
<dbReference type="RefSeq" id="WP_103931107.1">
    <property type="nucleotide sequence ID" value="NZ_FNVA01000001.1"/>
</dbReference>
<reference evidence="2 3" key="1">
    <citation type="submission" date="2016-10" db="EMBL/GenBank/DDBJ databases">
        <authorList>
            <person name="de Groot N.N."/>
        </authorList>
    </citation>
    <scope>NUCLEOTIDE SEQUENCE [LARGE SCALE GENOMIC DNA]</scope>
    <source>
        <strain evidence="2 3">DSM 22489</strain>
    </source>
</reference>
<evidence type="ECO:0000256" key="1">
    <source>
        <dbReference type="SAM" id="SignalP"/>
    </source>
</evidence>
<keyword evidence="3" id="KW-1185">Reference proteome</keyword>
<evidence type="ECO:0000313" key="2">
    <source>
        <dbReference type="EMBL" id="SEF47254.1"/>
    </source>
</evidence>
<organism evidence="2 3">
    <name type="scientific">Bryocella elongata</name>
    <dbReference type="NCBI Taxonomy" id="863522"/>
    <lineage>
        <taxon>Bacteria</taxon>
        <taxon>Pseudomonadati</taxon>
        <taxon>Acidobacteriota</taxon>
        <taxon>Terriglobia</taxon>
        <taxon>Terriglobales</taxon>
        <taxon>Acidobacteriaceae</taxon>
        <taxon>Bryocella</taxon>
    </lineage>
</organism>